<gene>
    <name evidence="4" type="ORF">GCM10023225_35260</name>
</gene>
<dbReference type="InterPro" id="IPR003594">
    <property type="entry name" value="HATPase_dom"/>
</dbReference>
<evidence type="ECO:0000259" key="3">
    <source>
        <dbReference type="Pfam" id="PF13581"/>
    </source>
</evidence>
<keyword evidence="1" id="KW-0418">Kinase</keyword>
<keyword evidence="1" id="KW-0723">Serine/threonine-protein kinase</keyword>
<evidence type="ECO:0000313" key="5">
    <source>
        <dbReference type="Proteomes" id="UP001501195"/>
    </source>
</evidence>
<reference evidence="5" key="1">
    <citation type="journal article" date="2019" name="Int. J. Syst. Evol. Microbiol.">
        <title>The Global Catalogue of Microorganisms (GCM) 10K type strain sequencing project: providing services to taxonomists for standard genome sequencing and annotation.</title>
        <authorList>
            <consortium name="The Broad Institute Genomics Platform"/>
            <consortium name="The Broad Institute Genome Sequencing Center for Infectious Disease"/>
            <person name="Wu L."/>
            <person name="Ma J."/>
        </authorList>
    </citation>
    <scope>NUCLEOTIDE SEQUENCE [LARGE SCALE GENOMIC DNA]</scope>
    <source>
        <strain evidence="5">JCM 18126</strain>
    </source>
</reference>
<organism evidence="4 5">
    <name type="scientific">Kineococcus glutinatus</name>
    <dbReference type="NCBI Taxonomy" id="1070872"/>
    <lineage>
        <taxon>Bacteria</taxon>
        <taxon>Bacillati</taxon>
        <taxon>Actinomycetota</taxon>
        <taxon>Actinomycetes</taxon>
        <taxon>Kineosporiales</taxon>
        <taxon>Kineosporiaceae</taxon>
        <taxon>Kineococcus</taxon>
    </lineage>
</organism>
<evidence type="ECO:0000256" key="2">
    <source>
        <dbReference type="SAM" id="MobiDB-lite"/>
    </source>
</evidence>
<evidence type="ECO:0000256" key="1">
    <source>
        <dbReference type="ARBA" id="ARBA00022527"/>
    </source>
</evidence>
<dbReference type="InterPro" id="IPR036890">
    <property type="entry name" value="HATPase_C_sf"/>
</dbReference>
<dbReference type="SUPFAM" id="SSF55874">
    <property type="entry name" value="ATPase domain of HSP90 chaperone/DNA topoisomerase II/histidine kinase"/>
    <property type="match status" value="1"/>
</dbReference>
<dbReference type="RefSeq" id="WP_345714212.1">
    <property type="nucleotide sequence ID" value="NZ_BAABIL010000791.1"/>
</dbReference>
<sequence>MPLGSPLLPASHWAAFAHDARSVPRARHLLRDVLDSAGVDETTRAEIEVVLSEIVGNAVRHARPLPGDRIEVACRLLPGGAYDERHVEISVRDGGGPTRPAPRTAGETETTGRGLRIVDGLADEWGVVEELDDLSRTVWATFGGPRQGMPR</sequence>
<feature type="domain" description="Histidine kinase/HSP90-like ATPase" evidence="3">
    <location>
        <begin position="17"/>
        <end position="139"/>
    </location>
</feature>
<dbReference type="Gene3D" id="3.30.565.10">
    <property type="entry name" value="Histidine kinase-like ATPase, C-terminal domain"/>
    <property type="match status" value="1"/>
</dbReference>
<feature type="compositionally biased region" description="Low complexity" evidence="2">
    <location>
        <begin position="101"/>
        <end position="112"/>
    </location>
</feature>
<protein>
    <recommendedName>
        <fullName evidence="3">Histidine kinase/HSP90-like ATPase domain-containing protein</fullName>
    </recommendedName>
</protein>
<dbReference type="InterPro" id="IPR050267">
    <property type="entry name" value="Anti-sigma-factor_SerPK"/>
</dbReference>
<evidence type="ECO:0000313" key="4">
    <source>
        <dbReference type="EMBL" id="GAA4663696.1"/>
    </source>
</evidence>
<dbReference type="EMBL" id="BAABIL010000791">
    <property type="protein sequence ID" value="GAA4663696.1"/>
    <property type="molecule type" value="Genomic_DNA"/>
</dbReference>
<dbReference type="PANTHER" id="PTHR35526:SF3">
    <property type="entry name" value="ANTI-SIGMA-F FACTOR RSBW"/>
    <property type="match status" value="1"/>
</dbReference>
<feature type="region of interest" description="Disordered" evidence="2">
    <location>
        <begin position="91"/>
        <end position="112"/>
    </location>
</feature>
<accession>A0ABP8VHC5</accession>
<dbReference type="CDD" id="cd16936">
    <property type="entry name" value="HATPase_RsbW-like"/>
    <property type="match status" value="1"/>
</dbReference>
<comment type="caution">
    <text evidence="4">The sequence shown here is derived from an EMBL/GenBank/DDBJ whole genome shotgun (WGS) entry which is preliminary data.</text>
</comment>
<dbReference type="Pfam" id="PF13581">
    <property type="entry name" value="HATPase_c_2"/>
    <property type="match status" value="1"/>
</dbReference>
<keyword evidence="1" id="KW-0808">Transferase</keyword>
<keyword evidence="5" id="KW-1185">Reference proteome</keyword>
<dbReference type="Proteomes" id="UP001501195">
    <property type="component" value="Unassembled WGS sequence"/>
</dbReference>
<name>A0ABP8VHC5_9ACTN</name>
<dbReference type="PANTHER" id="PTHR35526">
    <property type="entry name" value="ANTI-SIGMA-F FACTOR RSBW-RELATED"/>
    <property type="match status" value="1"/>
</dbReference>
<proteinExistence type="predicted"/>